<evidence type="ECO:0000259" key="8">
    <source>
        <dbReference type="Pfam" id="PF01545"/>
    </source>
</evidence>
<dbReference type="Proteomes" id="UP000184278">
    <property type="component" value="Unassembled WGS sequence"/>
</dbReference>
<evidence type="ECO:0000256" key="6">
    <source>
        <dbReference type="ARBA" id="ARBA00023136"/>
    </source>
</evidence>
<feature type="domain" description="Cation efflux protein transmembrane" evidence="8">
    <location>
        <begin position="14"/>
        <end position="206"/>
    </location>
</feature>
<dbReference type="PANTHER" id="PTHR43840:SF50">
    <property type="entry name" value="MANGANESE EFFLUX SYSTEM PROTEIN MNES"/>
    <property type="match status" value="1"/>
</dbReference>
<evidence type="ECO:0000256" key="4">
    <source>
        <dbReference type="ARBA" id="ARBA00022692"/>
    </source>
</evidence>
<dbReference type="Pfam" id="PF01545">
    <property type="entry name" value="Cation_efflux"/>
    <property type="match status" value="1"/>
</dbReference>
<dbReference type="InterPro" id="IPR002524">
    <property type="entry name" value="Cation_efflux"/>
</dbReference>
<evidence type="ECO:0000259" key="9">
    <source>
        <dbReference type="Pfam" id="PF16916"/>
    </source>
</evidence>
<dbReference type="InterPro" id="IPR058533">
    <property type="entry name" value="Cation_efflux_TM"/>
</dbReference>
<dbReference type="OrthoDB" id="9806522at2"/>
<dbReference type="GO" id="GO:0016020">
    <property type="term" value="C:membrane"/>
    <property type="evidence" value="ECO:0007669"/>
    <property type="project" value="UniProtKB-SubCell"/>
</dbReference>
<evidence type="ECO:0000256" key="2">
    <source>
        <dbReference type="ARBA" id="ARBA00008114"/>
    </source>
</evidence>
<dbReference type="GO" id="GO:0008324">
    <property type="term" value="F:monoatomic cation transmembrane transporter activity"/>
    <property type="evidence" value="ECO:0007669"/>
    <property type="project" value="InterPro"/>
</dbReference>
<dbReference type="SUPFAM" id="SSF161111">
    <property type="entry name" value="Cation efflux protein transmembrane domain-like"/>
    <property type="match status" value="1"/>
</dbReference>
<dbReference type="InterPro" id="IPR036837">
    <property type="entry name" value="Cation_efflux_CTD_sf"/>
</dbReference>
<dbReference type="RefSeq" id="WP_081373885.1">
    <property type="nucleotide sequence ID" value="NZ_FQXK01000025.1"/>
</dbReference>
<comment type="subcellular location">
    <subcellularLocation>
        <location evidence="1">Membrane</location>
        <topology evidence="1">Multi-pass membrane protein</topology>
    </subcellularLocation>
</comment>
<dbReference type="AlphaFoldDB" id="A0A1M5ZY88"/>
<feature type="transmembrane region" description="Helical" evidence="7">
    <location>
        <begin position="80"/>
        <end position="99"/>
    </location>
</feature>
<name>A0A1M5ZY88_BUTFI</name>
<dbReference type="Pfam" id="PF16916">
    <property type="entry name" value="ZT_dimer"/>
    <property type="match status" value="1"/>
</dbReference>
<dbReference type="GeneID" id="89507996"/>
<sequence length="369" mass="40529">MENSRDKVIIRTSIIGIIANVFLASFKAFVGIVSNSIAVTLDAVNNLSDALSSIITIIGTKLAGKLPNKKHPFGYGRIEYLSAMIVSGIVLYAGLTSLVESVKKIIHPEKADYSTVSLVIIVSAIIVKLILGRYVKSQGEKVNSESLIASGKDASFDALLSTSVLASAVIFRFTGVSLEAYVGALISVIIIKSGIEMMKDTLDEILGVRADKEMTQKIKNLIKQEPEVRGAYDLIMYNYGPDNNQATVHIEVPDTMTVDKLDELTRRLEKKVMKETGVYLVGVGVYSYNTGDNEASKLRNAISEKVLAYDFTVQMHGFYVDFETKEVRFDVVLSFAIEPEKALEIINKDLKETFPECTFQIAADIDVSD</sequence>
<evidence type="ECO:0000256" key="1">
    <source>
        <dbReference type="ARBA" id="ARBA00004141"/>
    </source>
</evidence>
<dbReference type="InterPro" id="IPR027469">
    <property type="entry name" value="Cation_efflux_TMD_sf"/>
</dbReference>
<keyword evidence="5 7" id="KW-1133">Transmembrane helix</keyword>
<dbReference type="Gene3D" id="1.20.1510.10">
    <property type="entry name" value="Cation efflux protein transmembrane domain"/>
    <property type="match status" value="1"/>
</dbReference>
<feature type="transmembrane region" description="Helical" evidence="7">
    <location>
        <begin position="111"/>
        <end position="131"/>
    </location>
</feature>
<feature type="domain" description="Cation efflux protein cytoplasmic" evidence="9">
    <location>
        <begin position="211"/>
        <end position="277"/>
    </location>
</feature>
<feature type="transmembrane region" description="Helical" evidence="7">
    <location>
        <begin position="12"/>
        <end position="33"/>
    </location>
</feature>
<dbReference type="PANTHER" id="PTHR43840">
    <property type="entry name" value="MITOCHONDRIAL METAL TRANSPORTER 1-RELATED"/>
    <property type="match status" value="1"/>
</dbReference>
<dbReference type="InterPro" id="IPR027470">
    <property type="entry name" value="Cation_efflux_CTD"/>
</dbReference>
<gene>
    <name evidence="10" type="ORF">SAMN02745229_02813</name>
</gene>
<proteinExistence type="inferred from homology"/>
<evidence type="ECO:0000313" key="11">
    <source>
        <dbReference type="Proteomes" id="UP000184278"/>
    </source>
</evidence>
<keyword evidence="11" id="KW-1185">Reference proteome</keyword>
<dbReference type="Gene3D" id="3.30.70.1350">
    <property type="entry name" value="Cation efflux protein, cytoplasmic domain"/>
    <property type="match status" value="1"/>
</dbReference>
<reference evidence="11" key="1">
    <citation type="submission" date="2016-11" db="EMBL/GenBank/DDBJ databases">
        <authorList>
            <person name="Varghese N."/>
            <person name="Submissions S."/>
        </authorList>
    </citation>
    <scope>NUCLEOTIDE SEQUENCE [LARGE SCALE GENOMIC DNA]</scope>
    <source>
        <strain evidence="11">DSM 3071</strain>
    </source>
</reference>
<comment type="similarity">
    <text evidence="2">Belongs to the cation diffusion facilitator (CDF) transporter (TC 2.A.4) family.</text>
</comment>
<keyword evidence="4 7" id="KW-0812">Transmembrane</keyword>
<dbReference type="NCBIfam" id="TIGR01297">
    <property type="entry name" value="CDF"/>
    <property type="match status" value="1"/>
</dbReference>
<evidence type="ECO:0000313" key="10">
    <source>
        <dbReference type="EMBL" id="SHI28999.1"/>
    </source>
</evidence>
<evidence type="ECO:0000256" key="3">
    <source>
        <dbReference type="ARBA" id="ARBA00022448"/>
    </source>
</evidence>
<feature type="transmembrane region" description="Helical" evidence="7">
    <location>
        <begin position="169"/>
        <end position="191"/>
    </location>
</feature>
<evidence type="ECO:0000256" key="7">
    <source>
        <dbReference type="SAM" id="Phobius"/>
    </source>
</evidence>
<dbReference type="SUPFAM" id="SSF160240">
    <property type="entry name" value="Cation efflux protein cytoplasmic domain-like"/>
    <property type="match status" value="1"/>
</dbReference>
<evidence type="ECO:0000256" key="5">
    <source>
        <dbReference type="ARBA" id="ARBA00022989"/>
    </source>
</evidence>
<keyword evidence="3" id="KW-0813">Transport</keyword>
<dbReference type="InterPro" id="IPR050291">
    <property type="entry name" value="CDF_Transporter"/>
</dbReference>
<dbReference type="EMBL" id="FQXK01000025">
    <property type="protein sequence ID" value="SHI28999.1"/>
    <property type="molecule type" value="Genomic_DNA"/>
</dbReference>
<protein>
    <submittedName>
        <fullName evidence="10">Cation diffusion facilitator family transporter</fullName>
    </submittedName>
</protein>
<accession>A0A1M5ZY88</accession>
<organism evidence="10 11">
    <name type="scientific">Butyrivibrio fibrisolvens DSM 3071</name>
    <dbReference type="NCBI Taxonomy" id="1121131"/>
    <lineage>
        <taxon>Bacteria</taxon>
        <taxon>Bacillati</taxon>
        <taxon>Bacillota</taxon>
        <taxon>Clostridia</taxon>
        <taxon>Lachnospirales</taxon>
        <taxon>Lachnospiraceae</taxon>
        <taxon>Butyrivibrio</taxon>
    </lineage>
</organism>
<keyword evidence="6 7" id="KW-0472">Membrane</keyword>
<dbReference type="FunFam" id="1.20.1510.10:FF:000006">
    <property type="entry name" value="Divalent cation efflux transporter"/>
    <property type="match status" value="1"/>
</dbReference>
<dbReference type="STRING" id="1121131.SAMN02745229_02813"/>